<dbReference type="InterPro" id="IPR004090">
    <property type="entry name" value="Chemotax_Me-accpt_rcpt"/>
</dbReference>
<comment type="similarity">
    <text evidence="2">Belongs to the methyl-accepting chemotaxis (MCP) protein family.</text>
</comment>
<reference evidence="8" key="1">
    <citation type="submission" date="2016-04" db="EMBL/GenBank/DDBJ databases">
        <authorList>
            <person name="Evans L.H."/>
            <person name="Alamgir A."/>
            <person name="Owens N."/>
            <person name="Weber N.D."/>
            <person name="Virtaneva K."/>
            <person name="Barbian K."/>
            <person name="Babar A."/>
            <person name="Rosenke K."/>
        </authorList>
    </citation>
    <scope>NUCLEOTIDE SEQUENCE</scope>
    <source>
        <strain evidence="8">86</strain>
    </source>
</reference>
<dbReference type="CDD" id="cd06225">
    <property type="entry name" value="HAMP"/>
    <property type="match status" value="1"/>
</dbReference>
<keyword evidence="1 3" id="KW-0807">Transducer</keyword>
<keyword evidence="5" id="KW-0472">Membrane</keyword>
<keyword evidence="5" id="KW-0812">Transmembrane</keyword>
<evidence type="ECO:0000256" key="2">
    <source>
        <dbReference type="ARBA" id="ARBA00029447"/>
    </source>
</evidence>
<evidence type="ECO:0000313" key="8">
    <source>
        <dbReference type="EMBL" id="SBW04397.1"/>
    </source>
</evidence>
<sequence length="415" mass="44024">MFKSLPINAKLLALCATFFLPIGLLTFQYLERTGADPALKAHQFGDITLSVGVVVVSFAFSVWLGRSIARPIHDISRALDSLARADYDVRVPHTDRADEIGTIAMAVDTWRKNAIVRRNAAHEAERERGAREERARKVEALTVAFNERMRASIDRLHDAATGLERTSTTMSEVAERTEHQTGAVAGAAHDSSQSVDSVAAATEEMNMSIAEIARRIEEADGIVKKAADQTIRAEGLVASLEQTALKIGEVVRLITDVANQTNLLALNATIEAARAGEAGKGFAVVAGEVKSLAHQTANATEEIAGQIGAVQDASRTTAHEIGAISEVMASVTAITASVAAAVEQQQATTADIARSITMAASSAQEVSQNIAGLNDGARETGDASRSVQEAAKALSRQSDAMKDEVDRFLAEVRAA</sequence>
<evidence type="ECO:0000256" key="1">
    <source>
        <dbReference type="ARBA" id="ARBA00023224"/>
    </source>
</evidence>
<dbReference type="SMART" id="SM00304">
    <property type="entry name" value="HAMP"/>
    <property type="match status" value="1"/>
</dbReference>
<organism evidence="8">
    <name type="scientific">uncultured Alphaproteobacteria bacterium</name>
    <dbReference type="NCBI Taxonomy" id="91750"/>
    <lineage>
        <taxon>Bacteria</taxon>
        <taxon>Pseudomonadati</taxon>
        <taxon>Pseudomonadota</taxon>
        <taxon>Alphaproteobacteria</taxon>
        <taxon>environmental samples</taxon>
    </lineage>
</organism>
<dbReference type="GO" id="GO:0006935">
    <property type="term" value="P:chemotaxis"/>
    <property type="evidence" value="ECO:0007669"/>
    <property type="project" value="InterPro"/>
</dbReference>
<proteinExistence type="inferred from homology"/>
<dbReference type="Pfam" id="PF00672">
    <property type="entry name" value="HAMP"/>
    <property type="match status" value="1"/>
</dbReference>
<dbReference type="AlphaFoldDB" id="A0A212JYA5"/>
<dbReference type="Pfam" id="PF00015">
    <property type="entry name" value="MCPsignal"/>
    <property type="match status" value="1"/>
</dbReference>
<dbReference type="SUPFAM" id="SSF58104">
    <property type="entry name" value="Methyl-accepting chemotaxis protein (MCP) signaling domain"/>
    <property type="match status" value="1"/>
</dbReference>
<protein>
    <submittedName>
        <fullName evidence="8">Putative Methyl-accepting chemotaxis protein</fullName>
    </submittedName>
</protein>
<evidence type="ECO:0000256" key="3">
    <source>
        <dbReference type="PROSITE-ProRule" id="PRU00284"/>
    </source>
</evidence>
<dbReference type="PROSITE" id="PS50111">
    <property type="entry name" value="CHEMOTAXIS_TRANSDUC_2"/>
    <property type="match status" value="1"/>
</dbReference>
<dbReference type="PANTHER" id="PTHR32089">
    <property type="entry name" value="METHYL-ACCEPTING CHEMOTAXIS PROTEIN MCPB"/>
    <property type="match status" value="1"/>
</dbReference>
<keyword evidence="5" id="KW-1133">Transmembrane helix</keyword>
<name>A0A212JYA5_9PROT</name>
<dbReference type="Gene3D" id="1.10.287.950">
    <property type="entry name" value="Methyl-accepting chemotaxis protein"/>
    <property type="match status" value="1"/>
</dbReference>
<evidence type="ECO:0000256" key="5">
    <source>
        <dbReference type="SAM" id="Phobius"/>
    </source>
</evidence>
<evidence type="ECO:0000256" key="4">
    <source>
        <dbReference type="SAM" id="MobiDB-lite"/>
    </source>
</evidence>
<dbReference type="EMBL" id="FLUO01000001">
    <property type="protein sequence ID" value="SBW04397.1"/>
    <property type="molecule type" value="Genomic_DNA"/>
</dbReference>
<dbReference type="SMART" id="SM00283">
    <property type="entry name" value="MA"/>
    <property type="match status" value="1"/>
</dbReference>
<dbReference type="GO" id="GO:0016020">
    <property type="term" value="C:membrane"/>
    <property type="evidence" value="ECO:0007669"/>
    <property type="project" value="InterPro"/>
</dbReference>
<accession>A0A212JYA5</accession>
<dbReference type="PANTHER" id="PTHR32089:SF112">
    <property type="entry name" value="LYSOZYME-LIKE PROTEIN-RELATED"/>
    <property type="match status" value="1"/>
</dbReference>
<gene>
    <name evidence="8" type="ORF">KL86APRO_11849</name>
</gene>
<dbReference type="PROSITE" id="PS50885">
    <property type="entry name" value="HAMP"/>
    <property type="match status" value="1"/>
</dbReference>
<dbReference type="Gene3D" id="6.10.340.10">
    <property type="match status" value="1"/>
</dbReference>
<feature type="domain" description="Methyl-accepting transducer" evidence="6">
    <location>
        <begin position="159"/>
        <end position="395"/>
    </location>
</feature>
<feature type="region of interest" description="Disordered" evidence="4">
    <location>
        <begin position="377"/>
        <end position="401"/>
    </location>
</feature>
<dbReference type="InterPro" id="IPR003660">
    <property type="entry name" value="HAMP_dom"/>
</dbReference>
<feature type="transmembrane region" description="Helical" evidence="5">
    <location>
        <begin position="7"/>
        <end position="27"/>
    </location>
</feature>
<feature type="domain" description="HAMP" evidence="7">
    <location>
        <begin position="66"/>
        <end position="119"/>
    </location>
</feature>
<dbReference type="InterPro" id="IPR004089">
    <property type="entry name" value="MCPsignal_dom"/>
</dbReference>
<evidence type="ECO:0000259" key="6">
    <source>
        <dbReference type="PROSITE" id="PS50111"/>
    </source>
</evidence>
<dbReference type="GO" id="GO:0004888">
    <property type="term" value="F:transmembrane signaling receptor activity"/>
    <property type="evidence" value="ECO:0007669"/>
    <property type="project" value="InterPro"/>
</dbReference>
<evidence type="ECO:0000259" key="7">
    <source>
        <dbReference type="PROSITE" id="PS50885"/>
    </source>
</evidence>
<dbReference type="PRINTS" id="PR00260">
    <property type="entry name" value="CHEMTRNSDUCR"/>
</dbReference>
<feature type="transmembrane region" description="Helical" evidence="5">
    <location>
        <begin position="47"/>
        <end position="65"/>
    </location>
</feature>
<dbReference type="GO" id="GO:0007165">
    <property type="term" value="P:signal transduction"/>
    <property type="evidence" value="ECO:0007669"/>
    <property type="project" value="UniProtKB-KW"/>
</dbReference>